<evidence type="ECO:0000313" key="3">
    <source>
        <dbReference type="Proteomes" id="UP000295066"/>
    </source>
</evidence>
<sequence>MNGGYFFYDSKHAVSPEELANLYRFTRWGKSRSQDDIARMLEGTSMCFSVRHDDHLVAFCRVLTDFVYRASLWDIMVHPDHQGKKVGTSLLDYALGHPAIKHIPLIITYTSELASFLTPHGFAPKEGALMLLRRPIEYS</sequence>
<reference evidence="2 3" key="1">
    <citation type="submission" date="2019-03" db="EMBL/GenBank/DDBJ databases">
        <title>Genomic Encyclopedia of Type Strains, Phase IV (KMG-IV): sequencing the most valuable type-strain genomes for metagenomic binning, comparative biology and taxonomic classification.</title>
        <authorList>
            <person name="Goeker M."/>
        </authorList>
    </citation>
    <scope>NUCLEOTIDE SEQUENCE [LARGE SCALE GENOMIC DNA]</scope>
    <source>
        <strain evidence="2 3">DSM 25964</strain>
    </source>
</reference>
<protein>
    <submittedName>
        <fullName evidence="2">Acetyltransferase (GNAT) family protein</fullName>
    </submittedName>
</protein>
<dbReference type="EMBL" id="SORI01000014">
    <property type="protein sequence ID" value="TDY58361.1"/>
    <property type="molecule type" value="Genomic_DNA"/>
</dbReference>
<keyword evidence="2" id="KW-0808">Transferase</keyword>
<comment type="caution">
    <text evidence="2">The sequence shown here is derived from an EMBL/GenBank/DDBJ whole genome shotgun (WGS) entry which is preliminary data.</text>
</comment>
<keyword evidence="3" id="KW-1185">Reference proteome</keyword>
<evidence type="ECO:0000313" key="2">
    <source>
        <dbReference type="EMBL" id="TDY58361.1"/>
    </source>
</evidence>
<dbReference type="GO" id="GO:0016747">
    <property type="term" value="F:acyltransferase activity, transferring groups other than amino-acyl groups"/>
    <property type="evidence" value="ECO:0007669"/>
    <property type="project" value="InterPro"/>
</dbReference>
<dbReference type="InterPro" id="IPR016181">
    <property type="entry name" value="Acyl_CoA_acyltransferase"/>
</dbReference>
<dbReference type="Pfam" id="PF00583">
    <property type="entry name" value="Acetyltransf_1"/>
    <property type="match status" value="1"/>
</dbReference>
<dbReference type="InterPro" id="IPR000182">
    <property type="entry name" value="GNAT_dom"/>
</dbReference>
<name>A0A4R8M5Z0_9BACT</name>
<dbReference type="Gene3D" id="3.40.630.30">
    <property type="match status" value="1"/>
</dbReference>
<gene>
    <name evidence="2" type="ORF">C8D99_11453</name>
</gene>
<accession>A0A4R8M5Z0</accession>
<dbReference type="PROSITE" id="PS51186">
    <property type="entry name" value="GNAT"/>
    <property type="match status" value="1"/>
</dbReference>
<dbReference type="SUPFAM" id="SSF55729">
    <property type="entry name" value="Acyl-CoA N-acyltransferases (Nat)"/>
    <property type="match status" value="1"/>
</dbReference>
<evidence type="ECO:0000259" key="1">
    <source>
        <dbReference type="PROSITE" id="PS51186"/>
    </source>
</evidence>
<dbReference type="RefSeq" id="WP_133958080.1">
    <property type="nucleotide sequence ID" value="NZ_SORI01000014.1"/>
</dbReference>
<dbReference type="AlphaFoldDB" id="A0A4R8M5Z0"/>
<dbReference type="OrthoDB" id="9775804at2"/>
<dbReference type="Proteomes" id="UP000295066">
    <property type="component" value="Unassembled WGS sequence"/>
</dbReference>
<feature type="domain" description="N-acetyltransferase" evidence="1">
    <location>
        <begin position="9"/>
        <end position="139"/>
    </location>
</feature>
<proteinExistence type="predicted"/>
<organism evidence="2 3">
    <name type="scientific">Aminivibrio pyruvatiphilus</name>
    <dbReference type="NCBI Taxonomy" id="1005740"/>
    <lineage>
        <taxon>Bacteria</taxon>
        <taxon>Thermotogati</taxon>
        <taxon>Synergistota</taxon>
        <taxon>Synergistia</taxon>
        <taxon>Synergistales</taxon>
        <taxon>Aminobacteriaceae</taxon>
        <taxon>Aminivibrio</taxon>
    </lineage>
</organism>
<dbReference type="CDD" id="cd04301">
    <property type="entry name" value="NAT_SF"/>
    <property type="match status" value="1"/>
</dbReference>